<keyword evidence="6" id="KW-1133">Transmembrane helix</keyword>
<feature type="signal peptide" evidence="7">
    <location>
        <begin position="1"/>
        <end position="20"/>
    </location>
</feature>
<comment type="subcellular location">
    <subcellularLocation>
        <location evidence="1">Secreted</location>
    </subcellularLocation>
</comment>
<dbReference type="eggNOG" id="ENOG502SV7H">
    <property type="taxonomic scope" value="Eukaryota"/>
</dbReference>
<proteinExistence type="inferred from homology"/>
<evidence type="ECO:0000256" key="3">
    <source>
        <dbReference type="ARBA" id="ARBA00022525"/>
    </source>
</evidence>
<dbReference type="EMBL" id="DS566048">
    <property type="status" value="NOT_ANNOTATED_CDS"/>
    <property type="molecule type" value="Genomic_DNA"/>
</dbReference>
<dbReference type="SUPFAM" id="SSF48647">
    <property type="entry name" value="Fungal elicitin"/>
    <property type="match status" value="1"/>
</dbReference>
<dbReference type="OMA" id="NELRAMD"/>
<comment type="similarity">
    <text evidence="2">Belongs to the elicitin family.</text>
</comment>
<evidence type="ECO:0000256" key="5">
    <source>
        <dbReference type="ARBA" id="ARBA00023157"/>
    </source>
</evidence>
<dbReference type="EnsemblProtists" id="Phyra80627">
    <property type="protein sequence ID" value="Phyra80627"/>
    <property type="gene ID" value="Phyra80627"/>
</dbReference>
<keyword evidence="9" id="KW-1185">Reference proteome</keyword>
<dbReference type="VEuPathDB" id="FungiDB:KRP23_11015"/>
<keyword evidence="7" id="KW-0732">Signal</keyword>
<dbReference type="VEuPathDB" id="FungiDB:KRP22_11747"/>
<evidence type="ECO:0000256" key="4">
    <source>
        <dbReference type="ARBA" id="ARBA00022978"/>
    </source>
</evidence>
<dbReference type="GO" id="GO:0052040">
    <property type="term" value="P:symbiont-mediated perturbation of host programmed cell death"/>
    <property type="evidence" value="ECO:0007669"/>
    <property type="project" value="UniProtKB-KW"/>
</dbReference>
<evidence type="ECO:0000313" key="8">
    <source>
        <dbReference type="EnsemblProtists" id="Phyra80627"/>
    </source>
</evidence>
<reference evidence="8" key="2">
    <citation type="submission" date="2015-06" db="UniProtKB">
        <authorList>
            <consortium name="EnsemblProtists"/>
        </authorList>
    </citation>
    <scope>IDENTIFICATION</scope>
    <source>
        <strain evidence="8">Pr102</strain>
    </source>
</reference>
<dbReference type="GO" id="GO:0005576">
    <property type="term" value="C:extracellular region"/>
    <property type="evidence" value="ECO:0007669"/>
    <property type="project" value="UniProtKB-SubCell"/>
</dbReference>
<accession>H3GTX2</accession>
<feature type="chain" id="PRO_5003586645" description="Elicitin-like protein" evidence="7">
    <location>
        <begin position="21"/>
        <end position="168"/>
    </location>
</feature>
<evidence type="ECO:0000256" key="2">
    <source>
        <dbReference type="ARBA" id="ARBA00009544"/>
    </source>
</evidence>
<evidence type="ECO:0000256" key="6">
    <source>
        <dbReference type="SAM" id="Phobius"/>
    </source>
</evidence>
<feature type="transmembrane region" description="Helical" evidence="6">
    <location>
        <begin position="111"/>
        <end position="130"/>
    </location>
</feature>
<dbReference type="AlphaFoldDB" id="H3GTX2"/>
<evidence type="ECO:0000313" key="9">
    <source>
        <dbReference type="Proteomes" id="UP000005238"/>
    </source>
</evidence>
<organism evidence="8 9">
    <name type="scientific">Phytophthora ramorum</name>
    <name type="common">Sudden oak death agent</name>
    <dbReference type="NCBI Taxonomy" id="164328"/>
    <lineage>
        <taxon>Eukaryota</taxon>
        <taxon>Sar</taxon>
        <taxon>Stramenopiles</taxon>
        <taxon>Oomycota</taxon>
        <taxon>Peronosporomycetes</taxon>
        <taxon>Peronosporales</taxon>
        <taxon>Peronosporaceae</taxon>
        <taxon>Phytophthora</taxon>
    </lineage>
</organism>
<keyword evidence="4" id="KW-0928">Hypersensitive response elicitation</keyword>
<dbReference type="Proteomes" id="UP000005238">
    <property type="component" value="Unassembled WGS sequence"/>
</dbReference>
<dbReference type="InParanoid" id="H3GTX2"/>
<keyword evidence="6" id="KW-0472">Membrane</keyword>
<name>H3GTX2_PHYRM</name>
<dbReference type="HOGENOM" id="CLU_1630337_0_0_1"/>
<dbReference type="InterPro" id="IPR002200">
    <property type="entry name" value="Elicitin"/>
</dbReference>
<sequence length="168" mass="18223">MQRLLQFVVSVVTVLAAIRADDGSSGNGTLCDFTAVIEVANEYYPGCIDLYNVLAQSMPVNFTSTLCDDSDCMAAINELRAMDLGDCIVFGSTTLTSDILDQCKESTSTAWVGWLLLVVSLLVFVPVVVYRVKYYRTKKAAAELDLADGKLGMNDAPYKVIDLAGTRV</sequence>
<protein>
    <recommendedName>
        <fullName evidence="10">Elicitin-like protein</fullName>
    </recommendedName>
</protein>
<dbReference type="InterPro" id="IPR036470">
    <property type="entry name" value="Elicitin_sf"/>
</dbReference>
<keyword evidence="6" id="KW-0812">Transmembrane</keyword>
<reference evidence="9" key="1">
    <citation type="journal article" date="2006" name="Science">
        <title>Phytophthora genome sequences uncover evolutionary origins and mechanisms of pathogenesis.</title>
        <authorList>
            <person name="Tyler B.M."/>
            <person name="Tripathy S."/>
            <person name="Zhang X."/>
            <person name="Dehal P."/>
            <person name="Jiang R.H."/>
            <person name="Aerts A."/>
            <person name="Arredondo F.D."/>
            <person name="Baxter L."/>
            <person name="Bensasson D."/>
            <person name="Beynon J.L."/>
            <person name="Chapman J."/>
            <person name="Damasceno C.M."/>
            <person name="Dorrance A.E."/>
            <person name="Dou D."/>
            <person name="Dickerman A.W."/>
            <person name="Dubchak I.L."/>
            <person name="Garbelotto M."/>
            <person name="Gijzen M."/>
            <person name="Gordon S.G."/>
            <person name="Govers F."/>
            <person name="Grunwald N.J."/>
            <person name="Huang W."/>
            <person name="Ivors K.L."/>
            <person name="Jones R.W."/>
            <person name="Kamoun S."/>
            <person name="Krampis K."/>
            <person name="Lamour K.H."/>
            <person name="Lee M.K."/>
            <person name="McDonald W.H."/>
            <person name="Medina M."/>
            <person name="Meijer H.J."/>
            <person name="Nordberg E.K."/>
            <person name="Maclean D.J."/>
            <person name="Ospina-Giraldo M.D."/>
            <person name="Morris P.F."/>
            <person name="Phuntumart V."/>
            <person name="Putnam N.H."/>
            <person name="Rash S."/>
            <person name="Rose J.K."/>
            <person name="Sakihama Y."/>
            <person name="Salamov A.A."/>
            <person name="Savidor A."/>
            <person name="Scheuring C.F."/>
            <person name="Smith B.M."/>
            <person name="Sobral B.W."/>
            <person name="Terry A."/>
            <person name="Torto-Alalibo T.A."/>
            <person name="Win J."/>
            <person name="Xu Z."/>
            <person name="Zhang H."/>
            <person name="Grigoriev I.V."/>
            <person name="Rokhsar D.S."/>
            <person name="Boore J.L."/>
        </authorList>
    </citation>
    <scope>NUCLEOTIDE SEQUENCE [LARGE SCALE GENOMIC DNA]</scope>
    <source>
        <strain evidence="9">Pr102</strain>
    </source>
</reference>
<evidence type="ECO:0008006" key="10">
    <source>
        <dbReference type="Google" id="ProtNLM"/>
    </source>
</evidence>
<evidence type="ECO:0000256" key="7">
    <source>
        <dbReference type="SAM" id="SignalP"/>
    </source>
</evidence>
<keyword evidence="5" id="KW-1015">Disulfide bond</keyword>
<evidence type="ECO:0000256" key="1">
    <source>
        <dbReference type="ARBA" id="ARBA00004613"/>
    </source>
</evidence>
<keyword evidence="3" id="KW-0964">Secreted</keyword>
<dbReference type="SMART" id="SM01187">
    <property type="entry name" value="Elicitin"/>
    <property type="match status" value="1"/>
</dbReference>